<dbReference type="PANTHER" id="PTHR22050">
    <property type="entry name" value="RW1 PROTEIN HOMOLOG"/>
    <property type="match status" value="1"/>
</dbReference>
<keyword evidence="4" id="KW-1185">Reference proteome</keyword>
<dbReference type="EnsemblMetazoa" id="MESCA007920-RA">
    <property type="protein sequence ID" value="MESCA007920-PA"/>
    <property type="gene ID" value="MESCA007920"/>
</dbReference>
<proteinExistence type="predicted"/>
<sequence>MNMDRTVLIVLLVLVLQQNVNISCSSSSQQIVHQPHSHQEEVVSLQPNVLHFGELNIGTARSQIVTIINHKPNQSVQLNSIVGETTSFYSSFFQEKTLPPLSNTTFNVIFLPRQNG</sequence>
<dbReference type="STRING" id="36166.T1GVV3"/>
<organism evidence="3 4">
    <name type="scientific">Megaselia scalaris</name>
    <name type="common">Humpbacked fly</name>
    <name type="synonym">Phora scalaris</name>
    <dbReference type="NCBI Taxonomy" id="36166"/>
    <lineage>
        <taxon>Eukaryota</taxon>
        <taxon>Metazoa</taxon>
        <taxon>Ecdysozoa</taxon>
        <taxon>Arthropoda</taxon>
        <taxon>Hexapoda</taxon>
        <taxon>Insecta</taxon>
        <taxon>Pterygota</taxon>
        <taxon>Neoptera</taxon>
        <taxon>Endopterygota</taxon>
        <taxon>Diptera</taxon>
        <taxon>Brachycera</taxon>
        <taxon>Muscomorpha</taxon>
        <taxon>Platypezoidea</taxon>
        <taxon>Phoridae</taxon>
        <taxon>Megaseliini</taxon>
        <taxon>Megaselia</taxon>
    </lineage>
</organism>
<evidence type="ECO:0000313" key="4">
    <source>
        <dbReference type="Proteomes" id="UP000015102"/>
    </source>
</evidence>
<feature type="domain" description="Transmembrane protein 131-like N-terminal" evidence="2">
    <location>
        <begin position="43"/>
        <end position="116"/>
    </location>
</feature>
<dbReference type="PANTHER" id="PTHR22050:SF0">
    <property type="entry name" value="TRANSMEMBRANE PROTEIN 131 HOMOLOG"/>
    <property type="match status" value="1"/>
</dbReference>
<dbReference type="GO" id="GO:0016020">
    <property type="term" value="C:membrane"/>
    <property type="evidence" value="ECO:0007669"/>
    <property type="project" value="TreeGrafter"/>
</dbReference>
<name>T1GVV3_MEGSC</name>
<dbReference type="InterPro" id="IPR039877">
    <property type="entry name" value="TMEM131-like"/>
</dbReference>
<dbReference type="Proteomes" id="UP000015102">
    <property type="component" value="Unassembled WGS sequence"/>
</dbReference>
<dbReference type="HOGENOM" id="CLU_2102980_0_0_1"/>
<dbReference type="Pfam" id="PF12371">
    <property type="entry name" value="TMEM131_like_N"/>
    <property type="match status" value="1"/>
</dbReference>
<evidence type="ECO:0000259" key="2">
    <source>
        <dbReference type="Pfam" id="PF12371"/>
    </source>
</evidence>
<dbReference type="InterPro" id="IPR022113">
    <property type="entry name" value="TMEM131L_N"/>
</dbReference>
<feature type="chain" id="PRO_5004577778" description="Transmembrane protein 131-like N-terminal domain-containing protein" evidence="1">
    <location>
        <begin position="23"/>
        <end position="116"/>
    </location>
</feature>
<feature type="signal peptide" evidence="1">
    <location>
        <begin position="1"/>
        <end position="22"/>
    </location>
</feature>
<dbReference type="Gene3D" id="2.60.40.10">
    <property type="entry name" value="Immunoglobulins"/>
    <property type="match status" value="1"/>
</dbReference>
<accession>T1GVV3</accession>
<keyword evidence="1" id="KW-0732">Signal</keyword>
<reference evidence="4" key="1">
    <citation type="submission" date="2013-02" db="EMBL/GenBank/DDBJ databases">
        <authorList>
            <person name="Hughes D."/>
        </authorList>
    </citation>
    <scope>NUCLEOTIDE SEQUENCE</scope>
    <source>
        <strain>Durham</strain>
        <strain evidence="4">NC isolate 2 -- Noor lab</strain>
    </source>
</reference>
<dbReference type="InterPro" id="IPR013783">
    <property type="entry name" value="Ig-like_fold"/>
</dbReference>
<reference evidence="3" key="2">
    <citation type="submission" date="2015-06" db="UniProtKB">
        <authorList>
            <consortium name="EnsemblMetazoa"/>
        </authorList>
    </citation>
    <scope>IDENTIFICATION</scope>
</reference>
<protein>
    <recommendedName>
        <fullName evidence="2">Transmembrane protein 131-like N-terminal domain-containing protein</fullName>
    </recommendedName>
</protein>
<dbReference type="AlphaFoldDB" id="T1GVV3"/>
<evidence type="ECO:0000256" key="1">
    <source>
        <dbReference type="SAM" id="SignalP"/>
    </source>
</evidence>
<dbReference type="EMBL" id="CAQQ02043429">
    <property type="status" value="NOT_ANNOTATED_CDS"/>
    <property type="molecule type" value="Genomic_DNA"/>
</dbReference>
<evidence type="ECO:0000313" key="3">
    <source>
        <dbReference type="EnsemblMetazoa" id="MESCA007920-PA"/>
    </source>
</evidence>